<reference evidence="5 6" key="1">
    <citation type="journal article" date="2018" name="Mol. Biol. Evol.">
        <title>Analysis of the draft genome of the red seaweed Gracilariopsis chorda provides insights into genome size evolution in Rhodophyta.</title>
        <authorList>
            <person name="Lee J."/>
            <person name="Yang E.C."/>
            <person name="Graf L."/>
            <person name="Yang J.H."/>
            <person name="Qiu H."/>
            <person name="Zel Zion U."/>
            <person name="Chan C.X."/>
            <person name="Stephens T.G."/>
            <person name="Weber A.P.M."/>
            <person name="Boo G.H."/>
            <person name="Boo S.M."/>
            <person name="Kim K.M."/>
            <person name="Shin Y."/>
            <person name="Jung M."/>
            <person name="Lee S.J."/>
            <person name="Yim H.S."/>
            <person name="Lee J.H."/>
            <person name="Bhattacharya D."/>
            <person name="Yoon H.S."/>
        </authorList>
    </citation>
    <scope>NUCLEOTIDE SEQUENCE [LARGE SCALE GENOMIC DNA]</scope>
    <source>
        <strain evidence="5 6">SKKU-2015</strain>
        <tissue evidence="5">Whole body</tissue>
    </source>
</reference>
<dbReference type="InterPro" id="IPR015943">
    <property type="entry name" value="WD40/YVTN_repeat-like_dom_sf"/>
</dbReference>
<dbReference type="GO" id="GO:0097361">
    <property type="term" value="C:cytosolic [4Fe-4S] assembly targeting complex"/>
    <property type="evidence" value="ECO:0007669"/>
    <property type="project" value="InterPro"/>
</dbReference>
<dbReference type="STRING" id="448386.A0A2V3IJN9"/>
<evidence type="ECO:0000256" key="4">
    <source>
        <dbReference type="PROSITE-ProRule" id="PRU00221"/>
    </source>
</evidence>
<dbReference type="Proteomes" id="UP000247409">
    <property type="component" value="Unassembled WGS sequence"/>
</dbReference>
<organism evidence="5 6">
    <name type="scientific">Gracilariopsis chorda</name>
    <dbReference type="NCBI Taxonomy" id="448386"/>
    <lineage>
        <taxon>Eukaryota</taxon>
        <taxon>Rhodophyta</taxon>
        <taxon>Florideophyceae</taxon>
        <taxon>Rhodymeniophycidae</taxon>
        <taxon>Gracilariales</taxon>
        <taxon>Gracilariaceae</taxon>
        <taxon>Gracilariopsis</taxon>
    </lineage>
</organism>
<dbReference type="GO" id="GO:0016226">
    <property type="term" value="P:iron-sulfur cluster assembly"/>
    <property type="evidence" value="ECO:0007669"/>
    <property type="project" value="UniProtKB-UniRule"/>
</dbReference>
<dbReference type="InterPro" id="IPR028608">
    <property type="entry name" value="CIAO1/Cia1"/>
</dbReference>
<accession>A0A2V3IJN9</accession>
<comment type="caution">
    <text evidence="5">The sequence shown here is derived from an EMBL/GenBank/DDBJ whole genome shotgun (WGS) entry which is preliminary data.</text>
</comment>
<keyword evidence="6" id="KW-1185">Reference proteome</keyword>
<evidence type="ECO:0000313" key="5">
    <source>
        <dbReference type="EMBL" id="PXF42314.1"/>
    </source>
</evidence>
<dbReference type="PROSITE" id="PS00678">
    <property type="entry name" value="WD_REPEATS_1"/>
    <property type="match status" value="1"/>
</dbReference>
<dbReference type="SMART" id="SM00320">
    <property type="entry name" value="WD40"/>
    <property type="match status" value="7"/>
</dbReference>
<dbReference type="PANTHER" id="PTHR19920">
    <property type="entry name" value="WD40 PROTEIN CIAO1"/>
    <property type="match status" value="1"/>
</dbReference>
<dbReference type="PANTHER" id="PTHR19920:SF0">
    <property type="entry name" value="CYTOSOLIC IRON-SULFUR PROTEIN ASSEMBLY PROTEIN CIAO1-RELATED"/>
    <property type="match status" value="1"/>
</dbReference>
<dbReference type="HAMAP" id="MF_03037">
    <property type="entry name" value="ciao1"/>
    <property type="match status" value="1"/>
</dbReference>
<feature type="repeat" description="WD" evidence="4">
    <location>
        <begin position="149"/>
        <end position="180"/>
    </location>
</feature>
<dbReference type="OrthoDB" id="284782at2759"/>
<sequence length="341" mass="37989">MGRLELQATLRGHVGTVWAVEWSPTGLLVSCGTDKTIRLWKLNPRESSYQLITAFSGNAFLRTTRDLSFSPDGRSLAVACFDATATVLELFGGKNPRFDPVVCLEGHDSEVKSVAYSSSGALLATCSRDRSVWIWEVGLDFEYNCIAVLHGHSADVKHVAWHPECELLVSSSYDDTMRVWVEDADDWFCSEVLSAHTGTVWGVAFEGAAMASVSSDESLIVWRRELVRNYPTFRVAARVDHLHDNGALCVHWKTLIASGGADDCICILRKRNEREQNTQSNEQITSNLTESWDVVAREQRAHTGDVNRVAWSPVHDNILASCGDDGLVRVWRYVDDDIQRG</sequence>
<gene>
    <name evidence="5" type="ORF">BWQ96_07949</name>
</gene>
<evidence type="ECO:0000256" key="3">
    <source>
        <dbReference type="HAMAP-Rule" id="MF_03037"/>
    </source>
</evidence>
<dbReference type="PROSITE" id="PS50082">
    <property type="entry name" value="WD_REPEATS_2"/>
    <property type="match status" value="4"/>
</dbReference>
<feature type="repeat" description="WD" evidence="4">
    <location>
        <begin position="299"/>
        <end position="331"/>
    </location>
</feature>
<evidence type="ECO:0000313" key="6">
    <source>
        <dbReference type="Proteomes" id="UP000247409"/>
    </source>
</evidence>
<dbReference type="PRINTS" id="PR00320">
    <property type="entry name" value="GPROTEINBRPT"/>
</dbReference>
<dbReference type="InterPro" id="IPR001680">
    <property type="entry name" value="WD40_rpt"/>
</dbReference>
<name>A0A2V3IJN9_9FLOR</name>
<comment type="function">
    <text evidence="3">Essential component of the cytosolic iron-sulfur (Fe/S) protein assembly machinery. Required for the maturation of extramitochondrial Fe/S proteins.</text>
</comment>
<dbReference type="InterPro" id="IPR036322">
    <property type="entry name" value="WD40_repeat_dom_sf"/>
</dbReference>
<dbReference type="Pfam" id="PF00400">
    <property type="entry name" value="WD40"/>
    <property type="match status" value="5"/>
</dbReference>
<dbReference type="EMBL" id="NBIV01000168">
    <property type="protein sequence ID" value="PXF42314.1"/>
    <property type="molecule type" value="Genomic_DNA"/>
</dbReference>
<dbReference type="CDD" id="cd00200">
    <property type="entry name" value="WD40"/>
    <property type="match status" value="1"/>
</dbReference>
<dbReference type="InterPro" id="IPR019775">
    <property type="entry name" value="WD40_repeat_CS"/>
</dbReference>
<dbReference type="PROSITE" id="PS50294">
    <property type="entry name" value="WD_REPEATS_REGION"/>
    <property type="match status" value="4"/>
</dbReference>
<protein>
    <recommendedName>
        <fullName evidence="3">Probable cytosolic iron-sulfur protein assembly protein CIAO1 homolog</fullName>
    </recommendedName>
</protein>
<keyword evidence="2" id="KW-0677">Repeat</keyword>
<proteinExistence type="inferred from homology"/>
<feature type="repeat" description="WD" evidence="4">
    <location>
        <begin position="104"/>
        <end position="137"/>
    </location>
</feature>
<evidence type="ECO:0000256" key="1">
    <source>
        <dbReference type="ARBA" id="ARBA00022574"/>
    </source>
</evidence>
<evidence type="ECO:0000256" key="2">
    <source>
        <dbReference type="ARBA" id="ARBA00022737"/>
    </source>
</evidence>
<dbReference type="InterPro" id="IPR020472">
    <property type="entry name" value="WD40_PAC1"/>
</dbReference>
<dbReference type="Gene3D" id="2.130.10.10">
    <property type="entry name" value="YVTN repeat-like/Quinoprotein amine dehydrogenase"/>
    <property type="match status" value="2"/>
</dbReference>
<dbReference type="AlphaFoldDB" id="A0A2V3IJN9"/>
<feature type="repeat" description="WD" evidence="4">
    <location>
        <begin position="10"/>
        <end position="50"/>
    </location>
</feature>
<comment type="similarity">
    <text evidence="3">Belongs to the WD repeat CIA1 family.</text>
</comment>
<keyword evidence="1 4" id="KW-0853">WD repeat</keyword>
<dbReference type="SUPFAM" id="SSF50978">
    <property type="entry name" value="WD40 repeat-like"/>
    <property type="match status" value="1"/>
</dbReference>